<reference evidence="2" key="1">
    <citation type="journal article" date="2020" name="Nature">
        <title>Giant virus diversity and host interactions through global metagenomics.</title>
        <authorList>
            <person name="Schulz F."/>
            <person name="Roux S."/>
            <person name="Paez-Espino D."/>
            <person name="Jungbluth S."/>
            <person name="Walsh D.A."/>
            <person name="Denef V.J."/>
            <person name="McMahon K.D."/>
            <person name="Konstantinidis K.T."/>
            <person name="Eloe-Fadrosh E.A."/>
            <person name="Kyrpides N.C."/>
            <person name="Woyke T."/>
        </authorList>
    </citation>
    <scope>NUCLEOTIDE SEQUENCE</scope>
    <source>
        <strain evidence="2">GVMAG-S-ERX555967-131</strain>
    </source>
</reference>
<feature type="compositionally biased region" description="Basic and acidic residues" evidence="1">
    <location>
        <begin position="243"/>
        <end position="270"/>
    </location>
</feature>
<name>A0A6C0F5K5_9ZZZZ</name>
<evidence type="ECO:0000256" key="1">
    <source>
        <dbReference type="SAM" id="MobiDB-lite"/>
    </source>
</evidence>
<dbReference type="InterPro" id="IPR043913">
    <property type="entry name" value="DUF5764"/>
</dbReference>
<accession>A0A6C0F5K5</accession>
<dbReference type="AlphaFoldDB" id="A0A6C0F5K5"/>
<sequence length="278" mass="32408">MNKDHVIVEAKSEYTKQLLTILTEPVYEKIMAIYEKTKENTEKKNELLMNMQIELKKIPLWNQAQIDREVEKITRTCDWIGDLIAAIFISNVKILTSVKIGKDKKKIQITMPKTDNFIHKVYIKTANELYDNPYIFQQGNTKCEFIRVIRDSIEDTIRTSLPFQNILQSYLGNTLNSPEESEEEEEEVQETEPENEPENTGNLYENDDVENEETLPESYQNEDNDVNNENENEEVPSLSEPQEDNKENGFFDPPEELKKIQLGDEKKTFFDDATDTPP</sequence>
<evidence type="ECO:0000313" key="2">
    <source>
        <dbReference type="EMBL" id="QHT37107.1"/>
    </source>
</evidence>
<feature type="region of interest" description="Disordered" evidence="1">
    <location>
        <begin position="174"/>
        <end position="278"/>
    </location>
</feature>
<dbReference type="Pfam" id="PF19068">
    <property type="entry name" value="DUF5764"/>
    <property type="match status" value="1"/>
</dbReference>
<feature type="compositionally biased region" description="Acidic residues" evidence="1">
    <location>
        <begin position="205"/>
        <end position="234"/>
    </location>
</feature>
<feature type="compositionally biased region" description="Acidic residues" evidence="1">
    <location>
        <begin position="179"/>
        <end position="197"/>
    </location>
</feature>
<protein>
    <submittedName>
        <fullName evidence="2">Uncharacterized protein</fullName>
    </submittedName>
</protein>
<organism evidence="2">
    <name type="scientific">viral metagenome</name>
    <dbReference type="NCBI Taxonomy" id="1070528"/>
    <lineage>
        <taxon>unclassified sequences</taxon>
        <taxon>metagenomes</taxon>
        <taxon>organismal metagenomes</taxon>
    </lineage>
</organism>
<proteinExistence type="predicted"/>
<dbReference type="EMBL" id="MN738789">
    <property type="protein sequence ID" value="QHT37107.1"/>
    <property type="molecule type" value="Genomic_DNA"/>
</dbReference>